<dbReference type="CDD" id="cd05379">
    <property type="entry name" value="CAP_bacterial"/>
    <property type="match status" value="1"/>
</dbReference>
<dbReference type="Proteomes" id="UP000002526">
    <property type="component" value="Chromosome"/>
</dbReference>
<sequence length="231" mass="24766">MVRRTRPQVRSCAPGNLEILRCAIAHPSSMLRIAPERLASIFLKIHLSATVGMQQRPFIWGPRFMRAAAAILITLLLAGCAGNEAPVQQPSMYADMAVPGAKLDAPAAAVMISQYRQNNGLGTVVIDPDLMRLAESQSQAMAAANKMDHDVRAPLAKRLSAGGYPASVAVENVSAGYHTLAEAFSGWRDSPPHRANMLKSGVTKLGIAAGYAPGTKYKVFWTMILASTDPR</sequence>
<dbReference type="InterPro" id="IPR035940">
    <property type="entry name" value="CAP_sf"/>
</dbReference>
<dbReference type="STRING" id="224911.AAV28_04380"/>
<dbReference type="HOGENOM" id="CLU_048111_5_0_5"/>
<dbReference type="PhylomeDB" id="Q89UD1"/>
<dbReference type="SUPFAM" id="SSF55797">
    <property type="entry name" value="PR-1-like"/>
    <property type="match status" value="1"/>
</dbReference>
<dbReference type="Gene3D" id="3.40.33.10">
    <property type="entry name" value="CAP"/>
    <property type="match status" value="1"/>
</dbReference>
<dbReference type="InParanoid" id="Q89UD1"/>
<dbReference type="Pfam" id="PF00188">
    <property type="entry name" value="CAP"/>
    <property type="match status" value="1"/>
</dbReference>
<evidence type="ECO:0000313" key="2">
    <source>
        <dbReference type="EMBL" id="BAC46751.1"/>
    </source>
</evidence>
<reference evidence="3" key="1">
    <citation type="journal article" date="2002" name="DNA Res.">
        <title>Complete genomic sequence of nitrogen-fixing symbiotic bacterium Bradyrhizobium japonicum USDA110.</title>
        <authorList>
            <person name="Kaneko T."/>
            <person name="Nakamura Y."/>
            <person name="Sato S."/>
            <person name="Minamisawa K."/>
            <person name="Uchiumi T."/>
            <person name="Sasamoto S."/>
            <person name="Watanabe A."/>
            <person name="Idesawa K."/>
            <person name="Iriguchi M."/>
            <person name="Kawashima K."/>
            <person name="Kohara M."/>
            <person name="Matsumoto M."/>
            <person name="Shimpo S."/>
            <person name="Tsuruoka H."/>
            <person name="Wada T."/>
            <person name="Yamada M."/>
            <person name="Tabata S."/>
        </authorList>
    </citation>
    <scope>NUCLEOTIDE SEQUENCE [LARGE SCALE GENOMIC DNA]</scope>
    <source>
        <strain evidence="3">JCM 10833 / BCRC 13528 / IAM 13628 / NBRC 14792 / USDA 110</strain>
    </source>
</reference>
<dbReference type="PANTHER" id="PTHR31157:SF1">
    <property type="entry name" value="SCP DOMAIN-CONTAINING PROTEIN"/>
    <property type="match status" value="1"/>
</dbReference>
<dbReference type="eggNOG" id="COG2340">
    <property type="taxonomic scope" value="Bacteria"/>
</dbReference>
<accession>Q89UD1</accession>
<evidence type="ECO:0000313" key="3">
    <source>
        <dbReference type="Proteomes" id="UP000002526"/>
    </source>
</evidence>
<dbReference type="InterPro" id="IPR014044">
    <property type="entry name" value="CAP_dom"/>
</dbReference>
<organism evidence="2 3">
    <name type="scientific">Bradyrhizobium diazoefficiens (strain JCM 10833 / BCRC 13528 / IAM 13628 / NBRC 14792 / USDA 110)</name>
    <dbReference type="NCBI Taxonomy" id="224911"/>
    <lineage>
        <taxon>Bacteria</taxon>
        <taxon>Pseudomonadati</taxon>
        <taxon>Pseudomonadota</taxon>
        <taxon>Alphaproteobacteria</taxon>
        <taxon>Hyphomicrobiales</taxon>
        <taxon>Nitrobacteraceae</taxon>
        <taxon>Bradyrhizobium</taxon>
    </lineage>
</organism>
<name>Q89UD1_BRADU</name>
<feature type="domain" description="SCP" evidence="1">
    <location>
        <begin position="112"/>
        <end position="224"/>
    </location>
</feature>
<protein>
    <submittedName>
        <fullName evidence="2">Blr1486 protein</fullName>
    </submittedName>
</protein>
<evidence type="ECO:0000259" key="1">
    <source>
        <dbReference type="Pfam" id="PF00188"/>
    </source>
</evidence>
<dbReference type="KEGG" id="bja:blr1486"/>
<dbReference type="AlphaFoldDB" id="Q89UD1"/>
<dbReference type="OrthoDB" id="7852865at2"/>
<dbReference type="EMBL" id="BA000040">
    <property type="protein sequence ID" value="BAC46751.1"/>
    <property type="molecule type" value="Genomic_DNA"/>
</dbReference>
<dbReference type="PANTHER" id="PTHR31157">
    <property type="entry name" value="SCP DOMAIN-CONTAINING PROTEIN"/>
    <property type="match status" value="1"/>
</dbReference>
<dbReference type="PATRIC" id="fig|224911.5.peg.1547"/>
<keyword evidence="3" id="KW-1185">Reference proteome</keyword>
<gene>
    <name evidence="2" type="ordered locus">blr1486</name>
</gene>
<proteinExistence type="predicted"/>
<dbReference type="EnsemblBacteria" id="BAC46751">
    <property type="protein sequence ID" value="BAC46751"/>
    <property type="gene ID" value="BAC46751"/>
</dbReference>